<dbReference type="InterPro" id="IPR040357">
    <property type="entry name" value="Vma22/CCDC115"/>
</dbReference>
<reference evidence="2 3" key="2">
    <citation type="journal article" date="2017" name="Nature">
        <title>The Apostasia genome and the evolution of orchids.</title>
        <authorList>
            <person name="Zhang G.Q."/>
            <person name="Liu K.W."/>
            <person name="Li Z."/>
            <person name="Lohaus R."/>
            <person name="Hsiao Y.Y."/>
            <person name="Niu S.C."/>
            <person name="Wang J.Y."/>
            <person name="Lin Y.C."/>
            <person name="Xu Q."/>
            <person name="Chen L.J."/>
            <person name="Yoshida K."/>
            <person name="Fujiwara S."/>
            <person name="Wang Z.W."/>
            <person name="Zhang Y.Q."/>
            <person name="Mitsuda N."/>
            <person name="Wang M."/>
            <person name="Liu G.H."/>
            <person name="Pecoraro L."/>
            <person name="Huang H.X."/>
            <person name="Xiao X.J."/>
            <person name="Lin M."/>
            <person name="Wu X.Y."/>
            <person name="Wu W.L."/>
            <person name="Chen Y.Y."/>
            <person name="Chang S.B."/>
            <person name="Sakamoto S."/>
            <person name="Ohme-Takagi M."/>
            <person name="Yagi M."/>
            <person name="Zeng S.J."/>
            <person name="Shen C.Y."/>
            <person name="Yeh C.M."/>
            <person name="Luo Y.B."/>
            <person name="Tsai W.C."/>
            <person name="Van de Peer Y."/>
            <person name="Liu Z.J."/>
        </authorList>
    </citation>
    <scope>NUCLEOTIDE SEQUENCE [LARGE SCALE GENOMIC DNA]</scope>
    <source>
        <tissue evidence="2">The whole plant</tissue>
    </source>
</reference>
<dbReference type="STRING" id="906689.A0A2I0WKY9"/>
<dbReference type="Proteomes" id="UP000233837">
    <property type="component" value="Unassembled WGS sequence"/>
</dbReference>
<keyword evidence="3" id="KW-1185">Reference proteome</keyword>
<evidence type="ECO:0000313" key="3">
    <source>
        <dbReference type="Proteomes" id="UP000233837"/>
    </source>
</evidence>
<reference evidence="2 3" key="1">
    <citation type="journal article" date="2016" name="Sci. Rep.">
        <title>The Dendrobium catenatum Lindl. genome sequence provides insights into polysaccharide synthase, floral development and adaptive evolution.</title>
        <authorList>
            <person name="Zhang G.Q."/>
            <person name="Xu Q."/>
            <person name="Bian C."/>
            <person name="Tsai W.C."/>
            <person name="Yeh C.M."/>
            <person name="Liu K.W."/>
            <person name="Yoshida K."/>
            <person name="Zhang L.S."/>
            <person name="Chang S.B."/>
            <person name="Chen F."/>
            <person name="Shi Y."/>
            <person name="Su Y.Y."/>
            <person name="Zhang Y.Q."/>
            <person name="Chen L.J."/>
            <person name="Yin Y."/>
            <person name="Lin M."/>
            <person name="Huang H."/>
            <person name="Deng H."/>
            <person name="Wang Z.W."/>
            <person name="Zhu S.L."/>
            <person name="Zhao X."/>
            <person name="Deng C."/>
            <person name="Niu S.C."/>
            <person name="Huang J."/>
            <person name="Wang M."/>
            <person name="Liu G.H."/>
            <person name="Yang H.J."/>
            <person name="Xiao X.J."/>
            <person name="Hsiao Y.Y."/>
            <person name="Wu W.L."/>
            <person name="Chen Y.Y."/>
            <person name="Mitsuda N."/>
            <person name="Ohme-Takagi M."/>
            <person name="Luo Y.B."/>
            <person name="Van de Peer Y."/>
            <person name="Liu Z.J."/>
        </authorList>
    </citation>
    <scope>NUCLEOTIDE SEQUENCE [LARGE SCALE GENOMIC DNA]</scope>
    <source>
        <tissue evidence="2">The whole plant</tissue>
    </source>
</reference>
<gene>
    <name evidence="2" type="ORF">MA16_Dca025634</name>
</gene>
<evidence type="ECO:0000256" key="1">
    <source>
        <dbReference type="ARBA" id="ARBA00093634"/>
    </source>
</evidence>
<proteinExistence type="predicted"/>
<dbReference type="EMBL" id="KZ502542">
    <property type="protein sequence ID" value="PKU76319.1"/>
    <property type="molecule type" value="Genomic_DNA"/>
</dbReference>
<dbReference type="GO" id="GO:0051082">
    <property type="term" value="F:unfolded protein binding"/>
    <property type="evidence" value="ECO:0007669"/>
    <property type="project" value="TreeGrafter"/>
</dbReference>
<name>A0A2I0WKY9_9ASPA</name>
<dbReference type="GO" id="GO:0070072">
    <property type="term" value="P:vacuolar proton-transporting V-type ATPase complex assembly"/>
    <property type="evidence" value="ECO:0007669"/>
    <property type="project" value="InterPro"/>
</dbReference>
<protein>
    <recommendedName>
        <fullName evidence="1">Vacuolar ATPase assembly protein VMA22</fullName>
    </recommendedName>
</protein>
<dbReference type="AlphaFoldDB" id="A0A2I0WKY9"/>
<evidence type="ECO:0000313" key="2">
    <source>
        <dbReference type="EMBL" id="PKU76319.1"/>
    </source>
</evidence>
<accession>A0A2I0WKY9</accession>
<sequence>MADDNACSLVQASATNGELEGEEQALLFLDSLDSYLMLLDSLSSSLRQGWLELASARHSMGPSRLSSTLLDLKVQSAATTVMLNELVEESQSVLQPQFTLSKWACLEERIFSPEVVDGSLLKDCNSTWLRHRRPKHVHDVTLESTAVDENVRALSLSKNSSTTSKSVDENKRRYKSLSVFGALVSPKLRAAQVSFETALETIVEIANMRSSILSSFSQLQKDNLDISRWKP</sequence>
<organism evidence="2 3">
    <name type="scientific">Dendrobium catenatum</name>
    <dbReference type="NCBI Taxonomy" id="906689"/>
    <lineage>
        <taxon>Eukaryota</taxon>
        <taxon>Viridiplantae</taxon>
        <taxon>Streptophyta</taxon>
        <taxon>Embryophyta</taxon>
        <taxon>Tracheophyta</taxon>
        <taxon>Spermatophyta</taxon>
        <taxon>Magnoliopsida</taxon>
        <taxon>Liliopsida</taxon>
        <taxon>Asparagales</taxon>
        <taxon>Orchidaceae</taxon>
        <taxon>Epidendroideae</taxon>
        <taxon>Malaxideae</taxon>
        <taxon>Dendrobiinae</taxon>
        <taxon>Dendrobium</taxon>
    </lineage>
</organism>
<dbReference type="PANTHER" id="PTHR31996:SF2">
    <property type="entry name" value="COILED-COIL DOMAIN-CONTAINING PROTEIN 115"/>
    <property type="match status" value="1"/>
</dbReference>
<dbReference type="PANTHER" id="PTHR31996">
    <property type="entry name" value="COILED-COIL DOMAIN-CONTAINING PROTEIN 115"/>
    <property type="match status" value="1"/>
</dbReference>